<keyword evidence="9 15" id="KW-0862">Zinc</keyword>
<dbReference type="PANTHER" id="PTHR39188">
    <property type="entry name" value="MEMBRANE-ASSOCIATED ZINC METALLOPROTEASE M50B"/>
    <property type="match status" value="1"/>
</dbReference>
<feature type="binding site" evidence="15">
    <location>
        <position position="33"/>
    </location>
    <ligand>
        <name>Zn(2+)</name>
        <dbReference type="ChEBI" id="CHEBI:29105"/>
        <note>catalytic</note>
    </ligand>
</feature>
<evidence type="ECO:0000256" key="3">
    <source>
        <dbReference type="ARBA" id="ARBA00022475"/>
    </source>
</evidence>
<feature type="binding site" evidence="15">
    <location>
        <position position="37"/>
    </location>
    <ligand>
        <name>Zn(2+)</name>
        <dbReference type="ChEBI" id="CHEBI:29105"/>
        <note>catalytic</note>
    </ligand>
</feature>
<evidence type="ECO:0000313" key="19">
    <source>
        <dbReference type="EMBL" id="MBD3326261.1"/>
    </source>
</evidence>
<dbReference type="InterPro" id="IPR008915">
    <property type="entry name" value="Peptidase_M50"/>
</dbReference>
<accession>A0A9D5JYU6</accession>
<dbReference type="InterPro" id="IPR000644">
    <property type="entry name" value="CBS_dom"/>
</dbReference>
<dbReference type="Pfam" id="PF00571">
    <property type="entry name" value="CBS"/>
    <property type="match status" value="2"/>
</dbReference>
<comment type="similarity">
    <text evidence="2">Belongs to the peptidase M50B family.</text>
</comment>
<feature type="binding site" evidence="15">
    <location>
        <position position="132"/>
    </location>
    <ligand>
        <name>Zn(2+)</name>
        <dbReference type="ChEBI" id="CHEBI:29105"/>
        <note>catalytic</note>
    </ligand>
</feature>
<feature type="non-terminal residue" evidence="19">
    <location>
        <position position="1"/>
    </location>
</feature>
<comment type="cofactor">
    <cofactor evidence="15">
        <name>Zn(2+)</name>
        <dbReference type="ChEBI" id="CHEBI:29105"/>
    </cofactor>
    <text evidence="15">Binds 1 zinc ion per subunit.</text>
</comment>
<keyword evidence="8" id="KW-0378">Hydrolase</keyword>
<gene>
    <name evidence="19" type="ORF">GF339_16870</name>
</gene>
<dbReference type="GO" id="GO:0006508">
    <property type="term" value="P:proteolysis"/>
    <property type="evidence" value="ECO:0007669"/>
    <property type="project" value="UniProtKB-KW"/>
</dbReference>
<comment type="subcellular location">
    <subcellularLocation>
        <location evidence="1">Cell membrane</location>
        <topology evidence="1">Multi-pass membrane protein</topology>
    </subcellularLocation>
</comment>
<evidence type="ECO:0000256" key="1">
    <source>
        <dbReference type="ARBA" id="ARBA00004651"/>
    </source>
</evidence>
<keyword evidence="4" id="KW-0645">Protease</keyword>
<keyword evidence="6 15" id="KW-0479">Metal-binding</keyword>
<evidence type="ECO:0000256" key="6">
    <source>
        <dbReference type="ARBA" id="ARBA00022723"/>
    </source>
</evidence>
<dbReference type="PANTHER" id="PTHR39188:SF3">
    <property type="entry name" value="STAGE IV SPORULATION PROTEIN FB"/>
    <property type="match status" value="1"/>
</dbReference>
<sequence>GVFPYYYEDLSASTYWWMGLFGALGLFASIIFHELWHSLIARKFGLPMNEITLFIFGGVANMEEEPPNAKAEFFMAIAGPIASIVLGIVFYGVSIIGQAAAWAAPIAGIVGYLSSINFILAAFNLVPAFPLDGGRVLRSALWSWKDNLRWATRIASRIGSGFGMLLIVLGVFTLISGSFIGGMWWALIGMFVLNASRMSYQKLLIRQVLEGEPVSRFMHTEPVTVSPSTPLDQLVEDYIYKYHFKMFPVSKNHEAVSCVSTRDVKEVPREEWGQHTVAEVATPCSSDNTIREDTDAMKALSRINRTKSSRLMVVDAQNQLVGILSLKDLLQFLSLKLDLEDEESLMAVS</sequence>
<dbReference type="GO" id="GO:0008237">
    <property type="term" value="F:metallopeptidase activity"/>
    <property type="evidence" value="ECO:0007669"/>
    <property type="project" value="UniProtKB-KW"/>
</dbReference>
<feature type="transmembrane region" description="Helical" evidence="17">
    <location>
        <begin position="100"/>
        <end position="123"/>
    </location>
</feature>
<name>A0A9D5JYU6_9BACT</name>
<feature type="transmembrane region" description="Helical" evidence="17">
    <location>
        <begin position="15"/>
        <end position="32"/>
    </location>
</feature>
<dbReference type="AlphaFoldDB" id="A0A9D5JYU6"/>
<evidence type="ECO:0000256" key="7">
    <source>
        <dbReference type="ARBA" id="ARBA00022737"/>
    </source>
</evidence>
<evidence type="ECO:0000256" key="8">
    <source>
        <dbReference type="ARBA" id="ARBA00022801"/>
    </source>
</evidence>
<evidence type="ECO:0000256" key="2">
    <source>
        <dbReference type="ARBA" id="ARBA00007931"/>
    </source>
</evidence>
<feature type="domain" description="CBS" evidence="18">
    <location>
        <begin position="218"/>
        <end position="277"/>
    </location>
</feature>
<keyword evidence="13 17" id="KW-0472">Membrane</keyword>
<keyword evidence="10 17" id="KW-1133">Transmembrane helix</keyword>
<dbReference type="EMBL" id="WJJP01000551">
    <property type="protein sequence ID" value="MBD3326261.1"/>
    <property type="molecule type" value="Genomic_DNA"/>
</dbReference>
<evidence type="ECO:0000256" key="13">
    <source>
        <dbReference type="ARBA" id="ARBA00023136"/>
    </source>
</evidence>
<feature type="transmembrane region" description="Helical" evidence="17">
    <location>
        <begin position="162"/>
        <end position="193"/>
    </location>
</feature>
<dbReference type="CDD" id="cd06164">
    <property type="entry name" value="S2P-M50_SpoIVFB_CBS"/>
    <property type="match status" value="1"/>
</dbReference>
<evidence type="ECO:0000256" key="9">
    <source>
        <dbReference type="ARBA" id="ARBA00022833"/>
    </source>
</evidence>
<feature type="transmembrane region" description="Helical" evidence="17">
    <location>
        <begin position="44"/>
        <end position="61"/>
    </location>
</feature>
<feature type="active site" evidence="14">
    <location>
        <position position="34"/>
    </location>
</feature>
<keyword evidence="7" id="KW-0677">Repeat</keyword>
<evidence type="ECO:0000259" key="18">
    <source>
        <dbReference type="PROSITE" id="PS51371"/>
    </source>
</evidence>
<evidence type="ECO:0000313" key="20">
    <source>
        <dbReference type="Proteomes" id="UP000649604"/>
    </source>
</evidence>
<evidence type="ECO:0000256" key="16">
    <source>
        <dbReference type="PROSITE-ProRule" id="PRU00703"/>
    </source>
</evidence>
<dbReference type="SMART" id="SM00116">
    <property type="entry name" value="CBS"/>
    <property type="match status" value="2"/>
</dbReference>
<proteinExistence type="inferred from homology"/>
<dbReference type="InterPro" id="IPR016483">
    <property type="entry name" value="UCP006404_Pept_M50_CBS"/>
</dbReference>
<evidence type="ECO:0000256" key="14">
    <source>
        <dbReference type="PIRSR" id="PIRSR006404-1"/>
    </source>
</evidence>
<evidence type="ECO:0000256" key="10">
    <source>
        <dbReference type="ARBA" id="ARBA00022989"/>
    </source>
</evidence>
<organism evidence="19 20">
    <name type="scientific">candidate division KSB3 bacterium</name>
    <dbReference type="NCBI Taxonomy" id="2044937"/>
    <lineage>
        <taxon>Bacteria</taxon>
        <taxon>candidate division KSB3</taxon>
    </lineage>
</organism>
<protein>
    <submittedName>
        <fullName evidence="19">CBS domain-containing protein</fullName>
    </submittedName>
</protein>
<keyword evidence="12 16" id="KW-0129">CBS domain</keyword>
<dbReference type="Pfam" id="PF02163">
    <property type="entry name" value="Peptidase_M50"/>
    <property type="match status" value="2"/>
</dbReference>
<dbReference type="GO" id="GO:0046872">
    <property type="term" value="F:metal ion binding"/>
    <property type="evidence" value="ECO:0007669"/>
    <property type="project" value="UniProtKB-KW"/>
</dbReference>
<evidence type="ECO:0000256" key="11">
    <source>
        <dbReference type="ARBA" id="ARBA00023049"/>
    </source>
</evidence>
<evidence type="ECO:0000256" key="4">
    <source>
        <dbReference type="ARBA" id="ARBA00022670"/>
    </source>
</evidence>
<dbReference type="PROSITE" id="PS51371">
    <property type="entry name" value="CBS"/>
    <property type="match status" value="2"/>
</dbReference>
<feature type="transmembrane region" description="Helical" evidence="17">
    <location>
        <begin position="73"/>
        <end position="93"/>
    </location>
</feature>
<dbReference type="GO" id="GO:0005886">
    <property type="term" value="C:plasma membrane"/>
    <property type="evidence" value="ECO:0007669"/>
    <property type="project" value="UniProtKB-SubCell"/>
</dbReference>
<dbReference type="Proteomes" id="UP000649604">
    <property type="component" value="Unassembled WGS sequence"/>
</dbReference>
<dbReference type="Gene3D" id="3.10.580.10">
    <property type="entry name" value="CBS-domain"/>
    <property type="match status" value="1"/>
</dbReference>
<dbReference type="SUPFAM" id="SSF54631">
    <property type="entry name" value="CBS-domain pair"/>
    <property type="match status" value="1"/>
</dbReference>
<keyword evidence="3" id="KW-1003">Cell membrane</keyword>
<evidence type="ECO:0000256" key="17">
    <source>
        <dbReference type="SAM" id="Phobius"/>
    </source>
</evidence>
<reference evidence="19" key="1">
    <citation type="submission" date="2019-11" db="EMBL/GenBank/DDBJ databases">
        <title>Microbial mats filling the niche in hypersaline microbial mats.</title>
        <authorList>
            <person name="Wong H.L."/>
            <person name="Macleod F.I."/>
            <person name="White R.A. III"/>
            <person name="Burns B.P."/>
        </authorList>
    </citation>
    <scope>NUCLEOTIDE SEQUENCE</scope>
    <source>
        <strain evidence="19">Rbin_158</strain>
    </source>
</reference>
<evidence type="ECO:0000256" key="12">
    <source>
        <dbReference type="ARBA" id="ARBA00023122"/>
    </source>
</evidence>
<feature type="domain" description="CBS" evidence="18">
    <location>
        <begin position="281"/>
        <end position="339"/>
    </location>
</feature>
<keyword evidence="11" id="KW-0482">Metalloprotease</keyword>
<evidence type="ECO:0000256" key="5">
    <source>
        <dbReference type="ARBA" id="ARBA00022692"/>
    </source>
</evidence>
<keyword evidence="5 17" id="KW-0812">Transmembrane</keyword>
<evidence type="ECO:0000256" key="15">
    <source>
        <dbReference type="PIRSR" id="PIRSR006404-2"/>
    </source>
</evidence>
<dbReference type="PIRSF" id="PIRSF006404">
    <property type="entry name" value="UCP006404_Pept_M50_CBS"/>
    <property type="match status" value="1"/>
</dbReference>
<dbReference type="InterPro" id="IPR046342">
    <property type="entry name" value="CBS_dom_sf"/>
</dbReference>
<comment type="caution">
    <text evidence="19">The sequence shown here is derived from an EMBL/GenBank/DDBJ whole genome shotgun (WGS) entry which is preliminary data.</text>
</comment>